<dbReference type="Pfam" id="PF01966">
    <property type="entry name" value="HD"/>
    <property type="match status" value="1"/>
</dbReference>
<dbReference type="Gene3D" id="1.10.3210.10">
    <property type="entry name" value="Hypothetical protein af1432"/>
    <property type="match status" value="1"/>
</dbReference>
<keyword evidence="3" id="KW-1185">Reference proteome</keyword>
<dbReference type="InterPro" id="IPR006674">
    <property type="entry name" value="HD_domain"/>
</dbReference>
<dbReference type="PANTHER" id="PTHR35569:SF1">
    <property type="entry name" value="CYANAMIDE HYDRATASE DDI2-RELATED"/>
    <property type="match status" value="1"/>
</dbReference>
<evidence type="ECO:0000313" key="3">
    <source>
        <dbReference type="Proteomes" id="UP000193928"/>
    </source>
</evidence>
<dbReference type="EMBL" id="LQOY01000018">
    <property type="protein sequence ID" value="ORV95822.1"/>
    <property type="molecule type" value="Genomic_DNA"/>
</dbReference>
<dbReference type="InterPro" id="IPR003607">
    <property type="entry name" value="HD/PDEase_dom"/>
</dbReference>
<evidence type="ECO:0000259" key="1">
    <source>
        <dbReference type="Pfam" id="PF01966"/>
    </source>
</evidence>
<comment type="caution">
    <text evidence="2">The sequence shown here is derived from an EMBL/GenBank/DDBJ whole genome shotgun (WGS) entry which is preliminary data.</text>
</comment>
<feature type="domain" description="HD" evidence="1">
    <location>
        <begin position="92"/>
        <end position="176"/>
    </location>
</feature>
<name>A0A1X1XAG0_MYCGO</name>
<dbReference type="AlphaFoldDB" id="A0A1X1XAG0"/>
<dbReference type="Proteomes" id="UP000193928">
    <property type="component" value="Unassembled WGS sequence"/>
</dbReference>
<protein>
    <recommendedName>
        <fullName evidence="1">HD domain-containing protein</fullName>
    </recommendedName>
</protein>
<reference evidence="2 3" key="1">
    <citation type="submission" date="2016-01" db="EMBL/GenBank/DDBJ databases">
        <title>The new phylogeny of the genus Mycobacterium.</title>
        <authorList>
            <person name="Tarcisio F."/>
            <person name="Conor M."/>
            <person name="Antonella G."/>
            <person name="Elisabetta G."/>
            <person name="Giulia F.S."/>
            <person name="Sara T."/>
            <person name="Anna F."/>
            <person name="Clotilde B."/>
            <person name="Roberto B."/>
            <person name="Veronica D.S."/>
            <person name="Fabio R."/>
            <person name="Monica P."/>
            <person name="Olivier J."/>
            <person name="Enrico T."/>
            <person name="Nicola S."/>
        </authorList>
    </citation>
    <scope>NUCLEOTIDE SEQUENCE [LARGE SCALE GENOMIC DNA]</scope>
    <source>
        <strain evidence="2 3">DSM 44160</strain>
    </source>
</reference>
<dbReference type="SUPFAM" id="SSF109604">
    <property type="entry name" value="HD-domain/PDEase-like"/>
    <property type="match status" value="1"/>
</dbReference>
<evidence type="ECO:0000313" key="2">
    <source>
        <dbReference type="EMBL" id="ORV95822.1"/>
    </source>
</evidence>
<accession>A0A1X1XAG0</accession>
<dbReference type="CDD" id="cd00077">
    <property type="entry name" value="HDc"/>
    <property type="match status" value="1"/>
</dbReference>
<proteinExistence type="predicted"/>
<dbReference type="PANTHER" id="PTHR35569">
    <property type="entry name" value="CYANAMIDE HYDRATASE DDI2-RELATED"/>
    <property type="match status" value="1"/>
</dbReference>
<organism evidence="2 3">
    <name type="scientific">Mycobacterium gordonae</name>
    <dbReference type="NCBI Taxonomy" id="1778"/>
    <lineage>
        <taxon>Bacteria</taxon>
        <taxon>Bacillati</taxon>
        <taxon>Actinomycetota</taxon>
        <taxon>Actinomycetes</taxon>
        <taxon>Mycobacteriales</taxon>
        <taxon>Mycobacteriaceae</taxon>
        <taxon>Mycobacterium</taxon>
    </lineage>
</organism>
<sequence length="260" mass="28007">MTAMKPSTQPGSIGTIEWTERTGGVLNRAEQLALARPLLRGHRGIIGGRVAMALRLHAGRRTSLDPSSLTPPDTALARDAETAARELLPPAVLNHSRRSYAWGAALAAVDGVSFDRELFYVASLFHDTGIPSPVPEVDFTIRSAAVARAFLDAHQVGPEDQRTVTNAIALHHTPGVALDHGPEAFLLSAGAAVDVFGLRSGQVPDAVRAAVVRQYPRLGFKREFAALFRAEARQVPRGRAWYLHRFAVSDVAIRLAPFCG</sequence>
<gene>
    <name evidence="2" type="ORF">AWC08_14295</name>
</gene>